<feature type="domain" description="DUF306" evidence="2">
    <location>
        <begin position="174"/>
        <end position="222"/>
    </location>
</feature>
<feature type="region of interest" description="Disordered" evidence="1">
    <location>
        <begin position="1"/>
        <end position="47"/>
    </location>
</feature>
<accession>A0A3L8PIV3</accession>
<comment type="caution">
    <text evidence="3">The sequence shown here is derived from an EMBL/GenBank/DDBJ whole genome shotgun (WGS) entry which is preliminary data.</text>
</comment>
<dbReference type="InterPro" id="IPR005184">
    <property type="entry name" value="DUF306_Meta_HslJ"/>
</dbReference>
<feature type="compositionally biased region" description="Low complexity" evidence="1">
    <location>
        <begin position="36"/>
        <end position="47"/>
    </location>
</feature>
<evidence type="ECO:0000259" key="2">
    <source>
        <dbReference type="Pfam" id="PF03724"/>
    </source>
</evidence>
<reference evidence="3 4" key="1">
    <citation type="submission" date="2018-10" db="EMBL/GenBank/DDBJ databases">
        <title>Aeromicrobium sp. 9W16Y-2 whole genome shotgun sequence.</title>
        <authorList>
            <person name="Li F."/>
        </authorList>
    </citation>
    <scope>NUCLEOTIDE SEQUENCE [LARGE SCALE GENOMIC DNA]</scope>
    <source>
        <strain evidence="3 4">9W16Y-2</strain>
    </source>
</reference>
<evidence type="ECO:0000313" key="3">
    <source>
        <dbReference type="EMBL" id="RLV55120.1"/>
    </source>
</evidence>
<dbReference type="Proteomes" id="UP000282515">
    <property type="component" value="Unassembled WGS sequence"/>
</dbReference>
<evidence type="ECO:0000256" key="1">
    <source>
        <dbReference type="SAM" id="MobiDB-lite"/>
    </source>
</evidence>
<evidence type="ECO:0000313" key="4">
    <source>
        <dbReference type="Proteomes" id="UP000282515"/>
    </source>
</evidence>
<dbReference type="OrthoDB" id="4990393at2"/>
<sequence length="256" mass="26464">MTLTSTFGLPSSSGFSSSAKTMTLPAPSVVTPWTPSASSVSSSLASASKAAPDADIGALSSANAAGAAMASASAATPAAATPRRVRMNMQSLSCRRSARPSGPPSASTRTQRTYRYADHHHQPIPRIDDEGSVNTVRSIAKIALVAAMVAMAGCGTDDASSPSSDVSGTWGTEAARSPFLVLDDGEFRGSDGCNRLHGTYEVDGDVVRFSSQLHTMMACPGVDSWLSRLATAEVDGDALVIFDHEEQRIGTLPRSG</sequence>
<dbReference type="EMBL" id="RDBF01000011">
    <property type="protein sequence ID" value="RLV55120.1"/>
    <property type="molecule type" value="Genomic_DNA"/>
</dbReference>
<protein>
    <submittedName>
        <fullName evidence="3">META domain-containing protein</fullName>
    </submittedName>
</protein>
<organism evidence="3 4">
    <name type="scientific">Aeromicrobium phragmitis</name>
    <dbReference type="NCBI Taxonomy" id="2478914"/>
    <lineage>
        <taxon>Bacteria</taxon>
        <taxon>Bacillati</taxon>
        <taxon>Actinomycetota</taxon>
        <taxon>Actinomycetes</taxon>
        <taxon>Propionibacteriales</taxon>
        <taxon>Nocardioidaceae</taxon>
        <taxon>Aeromicrobium</taxon>
    </lineage>
</organism>
<dbReference type="Pfam" id="PF03724">
    <property type="entry name" value="META"/>
    <property type="match status" value="1"/>
</dbReference>
<dbReference type="AlphaFoldDB" id="A0A3L8PIV3"/>
<dbReference type="Gene3D" id="2.40.128.270">
    <property type="match status" value="1"/>
</dbReference>
<keyword evidence="4" id="KW-1185">Reference proteome</keyword>
<proteinExistence type="predicted"/>
<feature type="compositionally biased region" description="Low complexity" evidence="1">
    <location>
        <begin position="1"/>
        <end position="18"/>
    </location>
</feature>
<name>A0A3L8PIV3_9ACTN</name>
<feature type="region of interest" description="Disordered" evidence="1">
    <location>
        <begin position="90"/>
        <end position="111"/>
    </location>
</feature>
<gene>
    <name evidence="3" type="ORF">D9V41_13310</name>
</gene>
<dbReference type="InterPro" id="IPR038670">
    <property type="entry name" value="HslJ-like_sf"/>
</dbReference>